<reference evidence="1 2" key="1">
    <citation type="submission" date="2016-03" db="EMBL/GenBank/DDBJ databases">
        <authorList>
            <person name="Ploux O."/>
        </authorList>
    </citation>
    <scope>NUCLEOTIDE SEQUENCE [LARGE SCALE GENOMIC DNA]</scope>
    <source>
        <strain evidence="1 2">R-45363</strain>
    </source>
</reference>
<accession>A0A177M090</accession>
<protein>
    <recommendedName>
        <fullName evidence="3">Core-binding (CB) domain-containing protein</fullName>
    </recommendedName>
</protein>
<dbReference type="Proteomes" id="UP000078090">
    <property type="component" value="Unassembled WGS sequence"/>
</dbReference>
<dbReference type="InterPro" id="IPR011010">
    <property type="entry name" value="DNA_brk_join_enz"/>
</dbReference>
<evidence type="ECO:0000313" key="2">
    <source>
        <dbReference type="Proteomes" id="UP000078090"/>
    </source>
</evidence>
<organism evidence="1 2">
    <name type="scientific">Methylomonas methanica</name>
    <dbReference type="NCBI Taxonomy" id="421"/>
    <lineage>
        <taxon>Bacteria</taxon>
        <taxon>Pseudomonadati</taxon>
        <taxon>Pseudomonadota</taxon>
        <taxon>Gammaproteobacteria</taxon>
        <taxon>Methylococcales</taxon>
        <taxon>Methylococcaceae</taxon>
        <taxon>Methylomonas</taxon>
    </lineage>
</organism>
<sequence>MITKRSNSKNYYSEFTLNGRKYIKSTKTTDKKLATKIDLEYYKQAVEQSKLVGKSISLKEGLKLHHNYSKDNTAYQKSVVSVSNWLNDNFDTDLPMTRIDNSFLYQFVNKRGLESKPSAVKHNLGVITRTIKLCKKLGYDVCTVEPPTVKVKNTKTRVLTKDEETKLLASFLVDKGPGITKANRLTSPMMRRIISISVQRVSV</sequence>
<name>A0A177M090_METMH</name>
<evidence type="ECO:0000313" key="1">
    <source>
        <dbReference type="EMBL" id="OAH99050.1"/>
    </source>
</evidence>
<gene>
    <name evidence="1" type="ORF">A1332_03940</name>
</gene>
<dbReference type="AlphaFoldDB" id="A0A177M090"/>
<dbReference type="GO" id="GO:0003677">
    <property type="term" value="F:DNA binding"/>
    <property type="evidence" value="ECO:0007669"/>
    <property type="project" value="InterPro"/>
</dbReference>
<dbReference type="EMBL" id="LUUG01000105">
    <property type="protein sequence ID" value="OAH99050.1"/>
    <property type="molecule type" value="Genomic_DNA"/>
</dbReference>
<comment type="caution">
    <text evidence="1">The sequence shown here is derived from an EMBL/GenBank/DDBJ whole genome shotgun (WGS) entry which is preliminary data.</text>
</comment>
<dbReference type="OrthoDB" id="9795573at2"/>
<dbReference type="SUPFAM" id="SSF56349">
    <property type="entry name" value="DNA breaking-rejoining enzymes"/>
    <property type="match status" value="1"/>
</dbReference>
<evidence type="ECO:0008006" key="3">
    <source>
        <dbReference type="Google" id="ProtNLM"/>
    </source>
</evidence>
<proteinExistence type="predicted"/>
<dbReference type="RefSeq" id="WP_064010074.1">
    <property type="nucleotide sequence ID" value="NZ_LUUG01000105.1"/>
</dbReference>